<reference evidence="10 11" key="1">
    <citation type="submission" date="2017-04" db="EMBL/GenBank/DDBJ databases">
        <authorList>
            <person name="Afonso C.L."/>
            <person name="Miller P.J."/>
            <person name="Scott M.A."/>
            <person name="Spackman E."/>
            <person name="Goraichik I."/>
            <person name="Dimitrov K.M."/>
            <person name="Suarez D.L."/>
            <person name="Swayne D.E."/>
        </authorList>
    </citation>
    <scope>NUCLEOTIDE SEQUENCE [LARGE SCALE GENOMIC DNA]</scope>
    <source>
        <strain evidence="10 11">A2P</strain>
    </source>
</reference>
<feature type="transmembrane region" description="Helical" evidence="8">
    <location>
        <begin position="266"/>
        <end position="285"/>
    </location>
</feature>
<protein>
    <submittedName>
        <fullName evidence="10">MFS transporter, YNFM family, putative membrane transport protein</fullName>
    </submittedName>
</protein>
<feature type="transmembrane region" description="Helical" evidence="8">
    <location>
        <begin position="297"/>
        <end position="314"/>
    </location>
</feature>
<feature type="transmembrane region" description="Helical" evidence="8">
    <location>
        <begin position="355"/>
        <end position="375"/>
    </location>
</feature>
<feature type="transmembrane region" description="Helical" evidence="8">
    <location>
        <begin position="118"/>
        <end position="140"/>
    </location>
</feature>
<dbReference type="GO" id="GO:0022857">
    <property type="term" value="F:transmembrane transporter activity"/>
    <property type="evidence" value="ECO:0007669"/>
    <property type="project" value="InterPro"/>
</dbReference>
<keyword evidence="4" id="KW-1003">Cell membrane</keyword>
<dbReference type="InterPro" id="IPR020846">
    <property type="entry name" value="MFS_dom"/>
</dbReference>
<comment type="similarity">
    <text evidence="2">Belongs to the major facilitator superfamily.</text>
</comment>
<dbReference type="AlphaFoldDB" id="A0A1X7GXW1"/>
<evidence type="ECO:0000256" key="1">
    <source>
        <dbReference type="ARBA" id="ARBA00004651"/>
    </source>
</evidence>
<keyword evidence="5 8" id="KW-0812">Transmembrane</keyword>
<keyword evidence="7 8" id="KW-0472">Membrane</keyword>
<organism evidence="10 11">
    <name type="scientific">Azospirillum oryzae</name>
    <dbReference type="NCBI Taxonomy" id="286727"/>
    <lineage>
        <taxon>Bacteria</taxon>
        <taxon>Pseudomonadati</taxon>
        <taxon>Pseudomonadota</taxon>
        <taxon>Alphaproteobacteria</taxon>
        <taxon>Rhodospirillales</taxon>
        <taxon>Azospirillaceae</taxon>
        <taxon>Azospirillum</taxon>
    </lineage>
</organism>
<dbReference type="PANTHER" id="PTHR43271:SF1">
    <property type="entry name" value="INNER MEMBRANE TRANSPORT PROTEIN YNFM"/>
    <property type="match status" value="1"/>
</dbReference>
<dbReference type="InterPro" id="IPR005829">
    <property type="entry name" value="Sugar_transporter_CS"/>
</dbReference>
<feature type="transmembrane region" description="Helical" evidence="8">
    <location>
        <begin position="94"/>
        <end position="112"/>
    </location>
</feature>
<dbReference type="Pfam" id="PF07690">
    <property type="entry name" value="MFS_1"/>
    <property type="match status" value="1"/>
</dbReference>
<evidence type="ECO:0000256" key="3">
    <source>
        <dbReference type="ARBA" id="ARBA00022448"/>
    </source>
</evidence>
<dbReference type="STRING" id="286727.SAMN02982917_4489"/>
<feature type="transmembrane region" description="Helical" evidence="8">
    <location>
        <begin position="152"/>
        <end position="174"/>
    </location>
</feature>
<evidence type="ECO:0000256" key="8">
    <source>
        <dbReference type="SAM" id="Phobius"/>
    </source>
</evidence>
<dbReference type="PROSITE" id="PS50850">
    <property type="entry name" value="MFS"/>
    <property type="match status" value="1"/>
</dbReference>
<evidence type="ECO:0000256" key="4">
    <source>
        <dbReference type="ARBA" id="ARBA00022475"/>
    </source>
</evidence>
<evidence type="ECO:0000313" key="11">
    <source>
        <dbReference type="Proteomes" id="UP000192936"/>
    </source>
</evidence>
<sequence>MRDEIETGAETDAEVAYLQAGTPAYRRASRILFVAGFSTFATLYCVQPLLPEFVQEFGVTPAESSLSLSLTTGVLAVALLVAGAISDGIGRKPVMVAALLGAGILGIIGALMPDWHGFLAVRALEGLALSGLPAVAMAYVSEEVDPKSAGVAMGLYIGGTAIGGMSGRVLTAIVTDLGTWRLAVGVVGALAVAAAVTVWLALPPSRHFTRRAAGLPALVRAWRGLLTDRALLGLFSLGFLLMGGFVTVFNYIGFRLSEPPFELRPAIVGAIFLVYSFGVVSSPLFGGWSGRFGSHRTLAAAVALMVGGLALMEIDSLFAIAPGIALFTFAFFGAHSIVSAWIGRRAAVARGQASSIYLFCYYLGSTVAGTLGGLFWHGFGWTGVAAFVGLLILIAVGVTAGLQRSR</sequence>
<dbReference type="GO" id="GO:0005886">
    <property type="term" value="C:plasma membrane"/>
    <property type="evidence" value="ECO:0007669"/>
    <property type="project" value="UniProtKB-SubCell"/>
</dbReference>
<feature type="transmembrane region" description="Helical" evidence="8">
    <location>
        <begin position="180"/>
        <end position="202"/>
    </location>
</feature>
<evidence type="ECO:0000313" key="10">
    <source>
        <dbReference type="EMBL" id="SMF75641.1"/>
    </source>
</evidence>
<feature type="transmembrane region" description="Helical" evidence="8">
    <location>
        <begin position="381"/>
        <end position="402"/>
    </location>
</feature>
<dbReference type="Gene3D" id="1.20.1250.20">
    <property type="entry name" value="MFS general substrate transporter like domains"/>
    <property type="match status" value="1"/>
</dbReference>
<evidence type="ECO:0000256" key="5">
    <source>
        <dbReference type="ARBA" id="ARBA00022692"/>
    </source>
</evidence>
<feature type="transmembrane region" description="Helical" evidence="8">
    <location>
        <begin position="320"/>
        <end position="343"/>
    </location>
</feature>
<evidence type="ECO:0000256" key="6">
    <source>
        <dbReference type="ARBA" id="ARBA00022989"/>
    </source>
</evidence>
<dbReference type="EMBL" id="FXAK01000007">
    <property type="protein sequence ID" value="SMF75641.1"/>
    <property type="molecule type" value="Genomic_DNA"/>
</dbReference>
<dbReference type="RefSeq" id="WP_085089384.1">
    <property type="nucleotide sequence ID" value="NZ_FXAK01000007.1"/>
</dbReference>
<evidence type="ECO:0000256" key="2">
    <source>
        <dbReference type="ARBA" id="ARBA00008335"/>
    </source>
</evidence>
<evidence type="ECO:0000256" key="7">
    <source>
        <dbReference type="ARBA" id="ARBA00023136"/>
    </source>
</evidence>
<name>A0A1X7GXW1_9PROT</name>
<keyword evidence="3" id="KW-0813">Transport</keyword>
<feature type="transmembrane region" description="Helical" evidence="8">
    <location>
        <begin position="31"/>
        <end position="50"/>
    </location>
</feature>
<dbReference type="CDD" id="cd17324">
    <property type="entry name" value="MFS_NepI_like"/>
    <property type="match status" value="1"/>
</dbReference>
<proteinExistence type="inferred from homology"/>
<feature type="domain" description="Major facilitator superfamily (MFS) profile" evidence="9">
    <location>
        <begin position="28"/>
        <end position="406"/>
    </location>
</feature>
<keyword evidence="6 8" id="KW-1133">Transmembrane helix</keyword>
<feature type="transmembrane region" description="Helical" evidence="8">
    <location>
        <begin position="62"/>
        <end position="82"/>
    </location>
</feature>
<feature type="transmembrane region" description="Helical" evidence="8">
    <location>
        <begin position="230"/>
        <end position="254"/>
    </location>
</feature>
<dbReference type="OrthoDB" id="63984at2"/>
<comment type="subcellular location">
    <subcellularLocation>
        <location evidence="1">Cell membrane</location>
        <topology evidence="1">Multi-pass membrane protein</topology>
    </subcellularLocation>
</comment>
<dbReference type="SUPFAM" id="SSF103473">
    <property type="entry name" value="MFS general substrate transporter"/>
    <property type="match status" value="1"/>
</dbReference>
<accession>A0A1X7GXW1</accession>
<evidence type="ECO:0000259" key="9">
    <source>
        <dbReference type="PROSITE" id="PS50850"/>
    </source>
</evidence>
<dbReference type="Proteomes" id="UP000192936">
    <property type="component" value="Unassembled WGS sequence"/>
</dbReference>
<dbReference type="InterPro" id="IPR011701">
    <property type="entry name" value="MFS"/>
</dbReference>
<dbReference type="PANTHER" id="PTHR43271">
    <property type="entry name" value="BLL2771 PROTEIN"/>
    <property type="match status" value="1"/>
</dbReference>
<gene>
    <name evidence="10" type="ORF">SAMN02982917_4489</name>
</gene>
<dbReference type="InterPro" id="IPR036259">
    <property type="entry name" value="MFS_trans_sf"/>
</dbReference>
<dbReference type="PROSITE" id="PS00216">
    <property type="entry name" value="SUGAR_TRANSPORT_1"/>
    <property type="match status" value="1"/>
</dbReference>